<dbReference type="EMBL" id="AK130569">
    <property type="protein sequence ID" value="BAC85382.1"/>
    <property type="molecule type" value="mRNA"/>
</dbReference>
<evidence type="ECO:0000313" key="2">
    <source>
        <dbReference type="EMBL" id="BAC85382.1"/>
    </source>
</evidence>
<feature type="transmembrane region" description="Helical" evidence="1">
    <location>
        <begin position="51"/>
        <end position="69"/>
    </location>
</feature>
<sequence length="121" mass="14104">MGWKTQYLKNVSSPKLNYGCKIFQIKIQADFFVEIGKLTVKFLCKYKGTQIAPSNSLFIIIIIILRQGFTLLPRLECSSTVMVHGSLQPWPPGLKRSSWLSLLSNWNYMPGYFYFLFLFFF</sequence>
<proteinExistence type="evidence at transcript level"/>
<dbReference type="AlphaFoldDB" id="Q6ZNV5"/>
<evidence type="ECO:0000256" key="1">
    <source>
        <dbReference type="SAM" id="Phobius"/>
    </source>
</evidence>
<protein>
    <submittedName>
        <fullName evidence="2">cDNA FLJ27059 fis, clone SPL00869</fullName>
    </submittedName>
</protein>
<reference evidence="2" key="1">
    <citation type="submission" date="2003-07" db="EMBL/GenBank/DDBJ databases">
        <title>NEDO human cDNA sequencing project.</title>
        <authorList>
            <person name="Suzuki O."/>
            <person name="Sasaki N."/>
            <person name="Aotsuka S."/>
            <person name="Shoji T."/>
            <person name="Ichihara T."/>
            <person name="Shiohata N."/>
            <person name="Matsumoto K."/>
            <person name="Hirano M."/>
            <person name="Sano S."/>
            <person name="Nomura R."/>
            <person name="Yoshikawa Y."/>
            <person name="Matsumura Y."/>
            <person name="Moriya S."/>
            <person name="Chiba E."/>
            <person name="Momiyama H."/>
            <person name="Onogawa S."/>
            <person name="Kaeriyama S."/>
            <person name="Satoh N."/>
            <person name="Matsunawa H."/>
            <person name="Takahashi E."/>
            <person name="Kataoka R."/>
            <person name="Kuga N."/>
            <person name="Kuroda A."/>
            <person name="Satoh I."/>
            <person name="Kamata K."/>
            <person name="Takami S."/>
            <person name="Terashima Y."/>
            <person name="Watanabe M."/>
            <person name="Suzuki Y."/>
            <person name="Hata H."/>
            <person name="Nakagawa K."/>
            <person name="Mizuno S."/>
            <person name="Morinaga M."/>
            <person name="Kawamura M."/>
            <person name="Sugiyama T."/>
            <person name="Irie R."/>
            <person name="Otsuki T."/>
            <person name="Sato H."/>
            <person name="Nishikawa T."/>
            <person name="Sugiyama A."/>
            <person name="Kawakami B."/>
            <person name="Nagai K."/>
            <person name="Isogai T."/>
            <person name="Sugano S."/>
        </authorList>
    </citation>
    <scope>NUCLEOTIDE SEQUENCE</scope>
    <source>
        <tissue evidence="2">Spleen</tissue>
    </source>
</reference>
<keyword evidence="1" id="KW-0812">Transmembrane</keyword>
<keyword evidence="1" id="KW-1133">Transmembrane helix</keyword>
<dbReference type="PeptideAtlas" id="Q6ZNV5"/>
<feature type="transmembrane region" description="Helical" evidence="1">
    <location>
        <begin position="99"/>
        <end position="120"/>
    </location>
</feature>
<accession>Q6ZNV5</accession>
<organism evidence="2">
    <name type="scientific">Homo sapiens</name>
    <name type="common">Human</name>
    <dbReference type="NCBI Taxonomy" id="9606"/>
    <lineage>
        <taxon>Eukaryota</taxon>
        <taxon>Metazoa</taxon>
        <taxon>Chordata</taxon>
        <taxon>Craniata</taxon>
        <taxon>Vertebrata</taxon>
        <taxon>Euteleostomi</taxon>
        <taxon>Mammalia</taxon>
        <taxon>Eutheria</taxon>
        <taxon>Euarchontoglires</taxon>
        <taxon>Primates</taxon>
        <taxon>Haplorrhini</taxon>
        <taxon>Catarrhini</taxon>
        <taxon>Hominidae</taxon>
        <taxon>Homo</taxon>
    </lineage>
</organism>
<name>Q6ZNV5_HUMAN</name>
<keyword evidence="1" id="KW-0472">Membrane</keyword>